<evidence type="ECO:0000313" key="5">
    <source>
        <dbReference type="EMBL" id="PRP74780.1"/>
    </source>
</evidence>
<dbReference type="PANTHER" id="PTHR24070">
    <property type="entry name" value="RAS, DI-RAS, AND RHEB FAMILY MEMBERS OF SMALL GTPASE SUPERFAMILY"/>
    <property type="match status" value="1"/>
</dbReference>
<keyword evidence="1" id="KW-0547">Nucleotide-binding</keyword>
<dbReference type="Pfam" id="PF00071">
    <property type="entry name" value="Ras"/>
    <property type="match status" value="1"/>
</dbReference>
<sequence length="613" mass="68724">MFSGEQRLRSASQVWDQPTDVLDEWDESQYIDLNIFVSGSRECKKYAFISYFMSEGCLLDYIENTGNSGRGVAVDGTNYIVQMSTDSGVEDCWGQCDHKEIRRSHAFIFLYRLDQPETLSQLRNTRDRILEHRRQTESIPFLFIAQHPTDNAQALNLNTMLDRISEAEAEARTLGCSFAVYRPGSREIDEIIVNFVHSIASNQIGLGHADMGLNCLEILMVGASMTGKSSFVQKLTTGKIDLHYTPTLDTKIVKHRVVHQGRQYYINFTDTPSVSNSSGPRLESLLSLNGCIVLFSVHSMQSLIEAEDQSRKIVERGAGKLPTLLLATHTDSPFSRQVSTQEGESLARRYGWLYAEVSLLNCAVDVLLHPLLHSISGQHEAIAHLQQTEMTGRLVWSTAGKFQQWKPFTYHFKDGNMWPDDPKDPKSYKGKRSVTVEDMASIDSGGLRNSDGKSKEAMYSFSITTTAGKQHLFGANTEAERDQWLVVLRGAKLMDDYTTQMMDEVVEDMLAELVLPYCTGADTLTRKLQGSHNVRRTFLVKRASAYSAHTSSPEPSPKASRKSIIPGGLSDKTGTLKKRDSKRNLRDSFNLGTLNKRPEGLRLSSNESIFGEK</sequence>
<feature type="domain" description="PH" evidence="4">
    <location>
        <begin position="387"/>
        <end position="493"/>
    </location>
</feature>
<dbReference type="OrthoDB" id="18798at2759"/>
<dbReference type="InterPro" id="IPR001806">
    <property type="entry name" value="Small_GTPase"/>
</dbReference>
<dbReference type="FunCoup" id="A0A2P6MSV3">
    <property type="interactions" value="43"/>
</dbReference>
<accession>A0A2P6MSV3</accession>
<evidence type="ECO:0000256" key="1">
    <source>
        <dbReference type="ARBA" id="ARBA00022741"/>
    </source>
</evidence>
<feature type="compositionally biased region" description="Polar residues" evidence="3">
    <location>
        <begin position="603"/>
        <end position="613"/>
    </location>
</feature>
<dbReference type="SMART" id="SM00175">
    <property type="entry name" value="RAB"/>
    <property type="match status" value="1"/>
</dbReference>
<dbReference type="GO" id="GO:0005525">
    <property type="term" value="F:GTP binding"/>
    <property type="evidence" value="ECO:0007669"/>
    <property type="project" value="UniProtKB-KW"/>
</dbReference>
<dbReference type="PROSITE" id="PS50003">
    <property type="entry name" value="PH_DOMAIN"/>
    <property type="match status" value="1"/>
</dbReference>
<keyword evidence="6" id="KW-1185">Reference proteome</keyword>
<dbReference type="SUPFAM" id="SSF52540">
    <property type="entry name" value="P-loop containing nucleoside triphosphate hydrolases"/>
    <property type="match status" value="2"/>
</dbReference>
<dbReference type="InterPro" id="IPR011993">
    <property type="entry name" value="PH-like_dom_sf"/>
</dbReference>
<gene>
    <name evidence="5" type="ORF">PROFUN_06641</name>
</gene>
<feature type="region of interest" description="Disordered" evidence="3">
    <location>
        <begin position="546"/>
        <end position="613"/>
    </location>
</feature>
<dbReference type="GO" id="GO:0016020">
    <property type="term" value="C:membrane"/>
    <property type="evidence" value="ECO:0007669"/>
    <property type="project" value="InterPro"/>
</dbReference>
<dbReference type="GO" id="GO:0003924">
    <property type="term" value="F:GTPase activity"/>
    <property type="evidence" value="ECO:0007669"/>
    <property type="project" value="InterPro"/>
</dbReference>
<dbReference type="InterPro" id="IPR027417">
    <property type="entry name" value="P-loop_NTPase"/>
</dbReference>
<dbReference type="STRING" id="1890364.A0A2P6MSV3"/>
<reference evidence="5 6" key="1">
    <citation type="journal article" date="2018" name="Genome Biol. Evol.">
        <title>Multiple Roots of Fruiting Body Formation in Amoebozoa.</title>
        <authorList>
            <person name="Hillmann F."/>
            <person name="Forbes G."/>
            <person name="Novohradska S."/>
            <person name="Ferling I."/>
            <person name="Riege K."/>
            <person name="Groth M."/>
            <person name="Westermann M."/>
            <person name="Marz M."/>
            <person name="Spaller T."/>
            <person name="Winckler T."/>
            <person name="Schaap P."/>
            <person name="Glockner G."/>
        </authorList>
    </citation>
    <scope>NUCLEOTIDE SEQUENCE [LARGE SCALE GENOMIC DNA]</scope>
    <source>
        <strain evidence="5 6">Jena</strain>
    </source>
</reference>
<organism evidence="5 6">
    <name type="scientific">Planoprotostelium fungivorum</name>
    <dbReference type="NCBI Taxonomy" id="1890364"/>
    <lineage>
        <taxon>Eukaryota</taxon>
        <taxon>Amoebozoa</taxon>
        <taxon>Evosea</taxon>
        <taxon>Variosea</taxon>
        <taxon>Cavosteliida</taxon>
        <taxon>Cavosteliaceae</taxon>
        <taxon>Planoprotostelium</taxon>
    </lineage>
</organism>
<dbReference type="AlphaFoldDB" id="A0A2P6MSV3"/>
<dbReference type="GO" id="GO:0007165">
    <property type="term" value="P:signal transduction"/>
    <property type="evidence" value="ECO:0007669"/>
    <property type="project" value="InterPro"/>
</dbReference>
<dbReference type="SMART" id="SM00173">
    <property type="entry name" value="RAS"/>
    <property type="match status" value="1"/>
</dbReference>
<dbReference type="Proteomes" id="UP000241769">
    <property type="component" value="Unassembled WGS sequence"/>
</dbReference>
<dbReference type="Gene3D" id="3.40.50.300">
    <property type="entry name" value="P-loop containing nucleotide triphosphate hydrolases"/>
    <property type="match status" value="2"/>
</dbReference>
<evidence type="ECO:0000259" key="4">
    <source>
        <dbReference type="PROSITE" id="PS50003"/>
    </source>
</evidence>
<dbReference type="PROSITE" id="PS51421">
    <property type="entry name" value="RAS"/>
    <property type="match status" value="1"/>
</dbReference>
<keyword evidence="2" id="KW-0342">GTP-binding</keyword>
<evidence type="ECO:0000256" key="3">
    <source>
        <dbReference type="SAM" id="MobiDB-lite"/>
    </source>
</evidence>
<dbReference type="EMBL" id="MDYQ01000441">
    <property type="protein sequence ID" value="PRP74780.1"/>
    <property type="molecule type" value="Genomic_DNA"/>
</dbReference>
<dbReference type="SUPFAM" id="SSF50729">
    <property type="entry name" value="PH domain-like"/>
    <property type="match status" value="1"/>
</dbReference>
<evidence type="ECO:0000313" key="6">
    <source>
        <dbReference type="Proteomes" id="UP000241769"/>
    </source>
</evidence>
<dbReference type="Gene3D" id="2.30.29.30">
    <property type="entry name" value="Pleckstrin-homology domain (PH domain)/Phosphotyrosine-binding domain (PTB)"/>
    <property type="match status" value="1"/>
</dbReference>
<evidence type="ECO:0000256" key="2">
    <source>
        <dbReference type="ARBA" id="ARBA00023134"/>
    </source>
</evidence>
<proteinExistence type="predicted"/>
<dbReference type="CDD" id="cd00821">
    <property type="entry name" value="PH"/>
    <property type="match status" value="1"/>
</dbReference>
<dbReference type="InterPro" id="IPR020849">
    <property type="entry name" value="Small_GTPase_Ras-type"/>
</dbReference>
<dbReference type="InterPro" id="IPR001849">
    <property type="entry name" value="PH_domain"/>
</dbReference>
<dbReference type="InParanoid" id="A0A2P6MSV3"/>
<name>A0A2P6MSV3_9EUKA</name>
<protein>
    <submittedName>
        <fullName evidence="5">GTP-binding protein Rit2-like</fullName>
    </submittedName>
</protein>
<comment type="caution">
    <text evidence="5">The sequence shown here is derived from an EMBL/GenBank/DDBJ whole genome shotgun (WGS) entry which is preliminary data.</text>
</comment>